<sequence length="72" mass="7926">MMSVIPRFTTGVWNFSLSPPKTAWGRTKSRPIAYIRRGALACVARPESKYTTRPAWNKAPNSCLRQSDGAGG</sequence>
<proteinExistence type="predicted"/>
<accession>A0A0U3NUW5</accession>
<dbReference type="AlphaFoldDB" id="A0A0U3NUW5"/>
<evidence type="ECO:0000313" key="1">
    <source>
        <dbReference type="EMBL" id="ALV40639.1"/>
    </source>
</evidence>
<dbReference type="STRING" id="121292.AU252_05195"/>
<dbReference type="EMBL" id="CP013747">
    <property type="protein sequence ID" value="ALV40639.1"/>
    <property type="molecule type" value="Genomic_DNA"/>
</dbReference>
<protein>
    <submittedName>
        <fullName evidence="1">Uncharacterized protein</fullName>
    </submittedName>
</protein>
<reference evidence="1 2" key="1">
    <citation type="submission" date="2015-12" db="EMBL/GenBank/DDBJ databases">
        <authorList>
            <person name="Shamseldin A."/>
            <person name="Moawad H."/>
            <person name="Abd El-Rahim W.M."/>
            <person name="Sadowsky M.J."/>
        </authorList>
    </citation>
    <scope>NUCLEOTIDE SEQUENCE [LARGE SCALE GENOMIC DNA]</scope>
    <source>
        <strain evidence="1 2">Ar51</strain>
    </source>
</reference>
<dbReference type="KEGG" id="psul:AU252_05195"/>
<evidence type="ECO:0000313" key="2">
    <source>
        <dbReference type="Proteomes" id="UP000065151"/>
    </source>
</evidence>
<gene>
    <name evidence="1" type="ORF">AU252_05195</name>
</gene>
<name>A0A0U3NUW5_9MICC</name>
<organism evidence="1">
    <name type="scientific">Pseudarthrobacter sulfonivorans</name>
    <dbReference type="NCBI Taxonomy" id="121292"/>
    <lineage>
        <taxon>Bacteria</taxon>
        <taxon>Bacillati</taxon>
        <taxon>Actinomycetota</taxon>
        <taxon>Actinomycetes</taxon>
        <taxon>Micrococcales</taxon>
        <taxon>Micrococcaceae</taxon>
        <taxon>Pseudarthrobacter</taxon>
    </lineage>
</organism>
<dbReference type="Proteomes" id="UP000065151">
    <property type="component" value="Chromosome"/>
</dbReference>